<evidence type="ECO:0000256" key="8">
    <source>
        <dbReference type="ARBA" id="ARBA00022614"/>
    </source>
</evidence>
<comment type="similarity">
    <text evidence="5">Belongs to the CCR4/nocturin family.</text>
</comment>
<reference evidence="20 21" key="1">
    <citation type="submission" date="2024-04" db="EMBL/GenBank/DDBJ databases">
        <authorList>
            <consortium name="Genoscope - CEA"/>
            <person name="William W."/>
        </authorList>
    </citation>
    <scope>NUCLEOTIDE SEQUENCE [LARGE SCALE GENOMIC DNA]</scope>
</reference>
<feature type="compositionally biased region" description="Low complexity" evidence="18">
    <location>
        <begin position="270"/>
        <end position="279"/>
    </location>
</feature>
<dbReference type="GO" id="GO:0005634">
    <property type="term" value="C:nucleus"/>
    <property type="evidence" value="ECO:0007669"/>
    <property type="project" value="UniProtKB-SubCell"/>
</dbReference>
<evidence type="ECO:0000256" key="13">
    <source>
        <dbReference type="ARBA" id="ARBA00022839"/>
    </source>
</evidence>
<dbReference type="Gene3D" id="3.60.10.10">
    <property type="entry name" value="Endonuclease/exonuclease/phosphatase"/>
    <property type="match status" value="1"/>
</dbReference>
<feature type="region of interest" description="Disordered" evidence="18">
    <location>
        <begin position="258"/>
        <end position="288"/>
    </location>
</feature>
<dbReference type="GO" id="GO:0005737">
    <property type="term" value="C:cytoplasm"/>
    <property type="evidence" value="ECO:0007669"/>
    <property type="project" value="UniProtKB-SubCell"/>
</dbReference>
<evidence type="ECO:0000256" key="18">
    <source>
        <dbReference type="SAM" id="MobiDB-lite"/>
    </source>
</evidence>
<feature type="compositionally biased region" description="Low complexity" evidence="18">
    <location>
        <begin position="398"/>
        <end position="408"/>
    </location>
</feature>
<keyword evidence="8" id="KW-0433">Leucine-rich repeat</keyword>
<keyword evidence="10" id="KW-0479">Metal-binding</keyword>
<comment type="subcellular location">
    <subcellularLocation>
        <location evidence="4">Cytoplasm</location>
    </subcellularLocation>
    <subcellularLocation>
        <location evidence="3">Nucleus</location>
    </subcellularLocation>
</comment>
<evidence type="ECO:0000256" key="17">
    <source>
        <dbReference type="ARBA" id="ARBA00023242"/>
    </source>
</evidence>
<keyword evidence="9" id="KW-0540">Nuclease</keyword>
<evidence type="ECO:0000313" key="20">
    <source>
        <dbReference type="EMBL" id="CAL1530723.1"/>
    </source>
</evidence>
<evidence type="ECO:0000256" key="16">
    <source>
        <dbReference type="ARBA" id="ARBA00023163"/>
    </source>
</evidence>
<evidence type="ECO:0000256" key="15">
    <source>
        <dbReference type="ARBA" id="ARBA00023015"/>
    </source>
</evidence>
<dbReference type="InterPro" id="IPR036691">
    <property type="entry name" value="Endo/exonu/phosph_ase_sf"/>
</dbReference>
<name>A0AAV2HBU8_LYMST</name>
<dbReference type="EMBL" id="CAXITT010000074">
    <property type="protein sequence ID" value="CAL1530723.1"/>
    <property type="molecule type" value="Genomic_DNA"/>
</dbReference>
<feature type="domain" description="Endonuclease/exonuclease/phosphatase" evidence="19">
    <location>
        <begin position="621"/>
        <end position="959"/>
    </location>
</feature>
<feature type="compositionally biased region" description="Polar residues" evidence="18">
    <location>
        <begin position="419"/>
        <end position="439"/>
    </location>
</feature>
<feature type="region of interest" description="Disordered" evidence="18">
    <location>
        <begin position="46"/>
        <end position="112"/>
    </location>
</feature>
<keyword evidence="7" id="KW-0963">Cytoplasm</keyword>
<evidence type="ECO:0000256" key="4">
    <source>
        <dbReference type="ARBA" id="ARBA00004496"/>
    </source>
</evidence>
<comment type="cofactor">
    <cofactor evidence="2">
        <name>Mg(2+)</name>
        <dbReference type="ChEBI" id="CHEBI:18420"/>
    </cofactor>
</comment>
<evidence type="ECO:0000256" key="2">
    <source>
        <dbReference type="ARBA" id="ARBA00001946"/>
    </source>
</evidence>
<dbReference type="InterPro" id="IPR050410">
    <property type="entry name" value="CCR4/nocturin_mRNA_transcr"/>
</dbReference>
<dbReference type="Proteomes" id="UP001497497">
    <property type="component" value="Unassembled WGS sequence"/>
</dbReference>
<keyword evidence="11" id="KW-0677">Repeat</keyword>
<keyword evidence="13" id="KW-0269">Exonuclease</keyword>
<sequence>MGKILDGDKSDVKREVVSASANLEVISQESFVKRLEGMSSTCVNCQRERTRTTQRNKTGRKGKSGRRKQHSKSTMPIVIHLKDTLPSGKKYRQSSLDGDSDVSTKSTDEEQQFSGYLTDSHHIPPLYSDVDSIPEFIPQYNNHHFHQSWPQPFYHQIMPSGAAQLRNHSRNSTSQKAKEKSRKNLTALISVIEKAHRKEPLYIEPNLSKNSPDAKLCNMFNNFSFTSHSDQDVKRKNMAHCNNVDLICNDLSKSAEKLLESPDDSDSSDKVSLVSSSDTLSDDVADLPVPDELRGHDLTLTELEELAEYTTGAPLIRYDCPPPHCPECVHAWHTLQYYQYEGCAMYTSPCSHPHVHTTMYTPPRHHPCPHRPNGGQKAASPRTSLSSDSDVSSDVEDGSTTSSSSSSGNKAMASVQAGPPSSGNKTMASVQSGPASSGNKIMASVQAGPPSSGNKAMASAKTSPTSGQHQSKRARNPRGPFGRINSSKDPRHSVKRATASWTGARQLWDIDVAHNHGSPVTDSVYMDLTGLDVTISVMYHTCSTPTWPYPVHSLYQAMYTPTALTSPNLQFSSPIFYPQKFDSLPIHEFKKYEMTLPPSRPWITTGTCDKDVPAAVFSVMCYNVLCDKLCTKAMYAYCPTWALSWDYRKKGIMNDIIRNNADILTLQEVETEQYYSMFLPELAAQGYNGIFLPKSRVRTMNSDKEKKCVDGCAIFYKKNKFEKVNEYQIEFSQLATKEGASNTDTDMINRVSTKDNIAIVAVLKTRPDVYLNSPVTAPKGLTQMLMVSTAHIHWDPQSPDVKLVQTMMLIEELQKFVKETSMQFRPNAPPPSLDADLCNSMPLILCGDFNSLPDSGVYEFLSKGRLDTSHKDFEGQNYQVFMKDRNANGIITHNFNLTSAYKDVMPFTNYTFDFKGVIDYIFYSDQHLRLHGVMGLQDEEWFRANKIIGCPHPFVPSDHFPLFAEFSLPAHPQRPR</sequence>
<dbReference type="GO" id="GO:0004535">
    <property type="term" value="F:poly(A)-specific ribonuclease activity"/>
    <property type="evidence" value="ECO:0007669"/>
    <property type="project" value="UniProtKB-EC"/>
</dbReference>
<feature type="region of interest" description="Disordered" evidence="18">
    <location>
        <begin position="361"/>
        <end position="499"/>
    </location>
</feature>
<feature type="compositionally biased region" description="Polar residues" evidence="18">
    <location>
        <begin position="93"/>
        <end position="105"/>
    </location>
</feature>
<dbReference type="SUPFAM" id="SSF56219">
    <property type="entry name" value="DNase I-like"/>
    <property type="match status" value="1"/>
</dbReference>
<dbReference type="PANTHER" id="PTHR12121:SF100">
    <property type="entry name" value="POLY(A)-SPECIFIC RIBONUCLEASE"/>
    <property type="match status" value="1"/>
</dbReference>
<comment type="caution">
    <text evidence="20">The sequence shown here is derived from an EMBL/GenBank/DDBJ whole genome shotgun (WGS) entry which is preliminary data.</text>
</comment>
<evidence type="ECO:0000313" key="21">
    <source>
        <dbReference type="Proteomes" id="UP001497497"/>
    </source>
</evidence>
<evidence type="ECO:0000256" key="11">
    <source>
        <dbReference type="ARBA" id="ARBA00022737"/>
    </source>
</evidence>
<evidence type="ECO:0000256" key="10">
    <source>
        <dbReference type="ARBA" id="ARBA00022723"/>
    </source>
</evidence>
<dbReference type="GO" id="GO:0046872">
    <property type="term" value="F:metal ion binding"/>
    <property type="evidence" value="ECO:0007669"/>
    <property type="project" value="UniProtKB-KW"/>
</dbReference>
<evidence type="ECO:0000256" key="12">
    <source>
        <dbReference type="ARBA" id="ARBA00022801"/>
    </source>
</evidence>
<dbReference type="CDD" id="cd09097">
    <property type="entry name" value="Deadenylase_CCR4"/>
    <property type="match status" value="1"/>
</dbReference>
<organism evidence="20 21">
    <name type="scientific">Lymnaea stagnalis</name>
    <name type="common">Great pond snail</name>
    <name type="synonym">Helix stagnalis</name>
    <dbReference type="NCBI Taxonomy" id="6523"/>
    <lineage>
        <taxon>Eukaryota</taxon>
        <taxon>Metazoa</taxon>
        <taxon>Spiralia</taxon>
        <taxon>Lophotrochozoa</taxon>
        <taxon>Mollusca</taxon>
        <taxon>Gastropoda</taxon>
        <taxon>Heterobranchia</taxon>
        <taxon>Euthyneura</taxon>
        <taxon>Panpulmonata</taxon>
        <taxon>Hygrophila</taxon>
        <taxon>Lymnaeoidea</taxon>
        <taxon>Lymnaeidae</taxon>
        <taxon>Lymnaea</taxon>
    </lineage>
</organism>
<evidence type="ECO:0000256" key="5">
    <source>
        <dbReference type="ARBA" id="ARBA00010774"/>
    </source>
</evidence>
<comment type="catalytic activity">
    <reaction evidence="1">
        <text>Exonucleolytic cleavage of poly(A) to 5'-AMP.</text>
        <dbReference type="EC" id="3.1.13.4"/>
    </reaction>
</comment>
<evidence type="ECO:0000256" key="6">
    <source>
        <dbReference type="ARBA" id="ARBA00012161"/>
    </source>
</evidence>
<keyword evidence="15" id="KW-0805">Transcription regulation</keyword>
<gene>
    <name evidence="20" type="ORF">GSLYS_00004848001</name>
</gene>
<dbReference type="Pfam" id="PF03372">
    <property type="entry name" value="Exo_endo_phos"/>
    <property type="match status" value="1"/>
</dbReference>
<keyword evidence="12" id="KW-0378">Hydrolase</keyword>
<dbReference type="AlphaFoldDB" id="A0AAV2HBU8"/>
<accession>A0AAV2HBU8</accession>
<feature type="compositionally biased region" description="Basic residues" evidence="18">
    <location>
        <begin position="52"/>
        <end position="71"/>
    </location>
</feature>
<evidence type="ECO:0000256" key="7">
    <source>
        <dbReference type="ARBA" id="ARBA00022490"/>
    </source>
</evidence>
<evidence type="ECO:0000256" key="14">
    <source>
        <dbReference type="ARBA" id="ARBA00022842"/>
    </source>
</evidence>
<evidence type="ECO:0000259" key="19">
    <source>
        <dbReference type="Pfam" id="PF03372"/>
    </source>
</evidence>
<keyword evidence="17" id="KW-0539">Nucleus</keyword>
<keyword evidence="14" id="KW-0460">Magnesium</keyword>
<dbReference type="PANTHER" id="PTHR12121">
    <property type="entry name" value="CARBON CATABOLITE REPRESSOR PROTEIN 4"/>
    <property type="match status" value="1"/>
</dbReference>
<evidence type="ECO:0000256" key="1">
    <source>
        <dbReference type="ARBA" id="ARBA00001663"/>
    </source>
</evidence>
<feature type="compositionally biased region" description="Polar residues" evidence="18">
    <location>
        <begin position="449"/>
        <end position="469"/>
    </location>
</feature>
<evidence type="ECO:0000256" key="9">
    <source>
        <dbReference type="ARBA" id="ARBA00022722"/>
    </source>
</evidence>
<keyword evidence="21" id="KW-1185">Reference proteome</keyword>
<dbReference type="InterPro" id="IPR005135">
    <property type="entry name" value="Endo/exonuclease/phosphatase"/>
</dbReference>
<evidence type="ECO:0000256" key="3">
    <source>
        <dbReference type="ARBA" id="ARBA00004123"/>
    </source>
</evidence>
<proteinExistence type="inferred from homology"/>
<protein>
    <recommendedName>
        <fullName evidence="6">poly(A)-specific ribonuclease</fullName>
        <ecNumber evidence="6">3.1.13.4</ecNumber>
    </recommendedName>
</protein>
<dbReference type="FunFam" id="3.60.10.10:FF:000002">
    <property type="entry name" value="CCR4-NOT transcription complex subunit 6 like"/>
    <property type="match status" value="1"/>
</dbReference>
<keyword evidence="16" id="KW-0804">Transcription</keyword>
<dbReference type="EC" id="3.1.13.4" evidence="6"/>